<proteinExistence type="predicted"/>
<dbReference type="EMBL" id="HBEM01013725">
    <property type="protein sequence ID" value="CAD8448258.1"/>
    <property type="molecule type" value="Transcribed_RNA"/>
</dbReference>
<evidence type="ECO:0000256" key="1">
    <source>
        <dbReference type="ARBA" id="ARBA00022737"/>
    </source>
</evidence>
<feature type="compositionally biased region" description="Basic and acidic residues" evidence="2">
    <location>
        <begin position="269"/>
        <end position="278"/>
    </location>
</feature>
<feature type="compositionally biased region" description="Acidic residues" evidence="2">
    <location>
        <begin position="155"/>
        <end position="176"/>
    </location>
</feature>
<protein>
    <recommendedName>
        <fullName evidence="4">SMP-30/Gluconolactonase/LRE-like region domain-containing protein</fullName>
    </recommendedName>
</protein>
<dbReference type="InterPro" id="IPR011042">
    <property type="entry name" value="6-blade_b-propeller_TolB-like"/>
</dbReference>
<keyword evidence="1" id="KW-0677">Repeat</keyword>
<feature type="compositionally biased region" description="Polar residues" evidence="2">
    <location>
        <begin position="142"/>
        <end position="153"/>
    </location>
</feature>
<dbReference type="Pfam" id="PF01436">
    <property type="entry name" value="NHL"/>
    <property type="match status" value="3"/>
</dbReference>
<accession>A0A7S0D9Y2</accession>
<dbReference type="InterPro" id="IPR001258">
    <property type="entry name" value="NHL_repeat"/>
</dbReference>
<feature type="compositionally biased region" description="Acidic residues" evidence="2">
    <location>
        <begin position="119"/>
        <end position="129"/>
    </location>
</feature>
<evidence type="ECO:0000256" key="2">
    <source>
        <dbReference type="SAM" id="MobiDB-lite"/>
    </source>
</evidence>
<feature type="region of interest" description="Disordered" evidence="2">
    <location>
        <begin position="73"/>
        <end position="176"/>
    </location>
</feature>
<dbReference type="PANTHER" id="PTHR13833:SF71">
    <property type="entry name" value="NHL DOMAIN-CONTAINING PROTEIN"/>
    <property type="match status" value="1"/>
</dbReference>
<sequence length="967" mass="106896">MAVRVADVPARRLYGVILAISITLWNQMHNTRAVLPVGSQQEASSRICTHSSGLRIRSNCRIRTSRGIEQVCQGGGKGGKRIKLGREQRVWNNGTVENTGNERGMDCEELAEKDGKELDDVDGDEDNDLECNSRDDGMSEPNDGNDSDIATGNSSDDDGNSDSSDIGDDSDSDADVDEAALAEREGISDYDEGIQVVGEGDSEDFLPDGADVESDVGFDEGDERLIEGTGSIKEAEGGVKFKSINQHPLINRSEESIHGLTPEGTPDSHSQDIPHSPQDDLKTIQAVRNSWAELSRRYEAEAEYQQKIRDQMGTRAPTASGLWRGIRLPLGVTENDLDSLVSMATWMVSQENITVFTQRPHGKIMGISRYPSDRLDDILHPEDPIKHTYGEVWTVVGPHTEKNDNSRSSNPDGMLQDKADSIIRDGYYDEADAGGPTHIAIDTTANPSTKGNIYFTDMERGLVRVVTPSGRVRTIGGNRNDNRRAHMLQRVNYLDGYRSSAEFRYPKALTVAPNGDVFVADSGHHVIRRITPKMEVTTFAGSGMAGERDGARSMASFCHPSGVAYHPDGFLVVADTGNWRLRGVLLPASMRHAPKRPRKLRPSKDTLLEDGFVWTLTGFACRKRRLIPRKTMAGQGASTNCRGYRDGKGYFAKFLSPQQVCVGKDDSIYVTDRPIAHQTEYPLAHAIRKVTLNATTRSPWARDVTVSSIWGGDCLGRNDARGLDARFHDPAGLAADGEGNIYVCDSANHRIRKCMPDGVVLNIAGQKRGEVDGLTNTARFDTPTGIALDDDGDLYITEKAASTRSGRIRMLHLHNHTAPATNHNCTAHQTHLIPLNATEEVARISQMERERARVYINNTTPRELSTFLINDFYATRPYLRPPLHISSRQTRLDFIHLAFAFNLCRFSLVRLPFDPAIRNSYDCGIAREEFRGGEEGARLIAGFDVKELPVRYPVEALELARQYLHRG</sequence>
<feature type="region of interest" description="Disordered" evidence="2">
    <location>
        <begin position="257"/>
        <end position="278"/>
    </location>
</feature>
<dbReference type="Gene3D" id="2.120.10.30">
    <property type="entry name" value="TolB, C-terminal domain"/>
    <property type="match status" value="2"/>
</dbReference>
<evidence type="ECO:0000313" key="3">
    <source>
        <dbReference type="EMBL" id="CAD8448258.1"/>
    </source>
</evidence>
<dbReference type="AlphaFoldDB" id="A0A7S0D9Y2"/>
<feature type="compositionally biased region" description="Basic and acidic residues" evidence="2">
    <location>
        <begin position="103"/>
        <end position="118"/>
    </location>
</feature>
<evidence type="ECO:0008006" key="4">
    <source>
        <dbReference type="Google" id="ProtNLM"/>
    </source>
</evidence>
<dbReference type="PANTHER" id="PTHR13833">
    <property type="match status" value="1"/>
</dbReference>
<reference evidence="3" key="1">
    <citation type="submission" date="2021-01" db="EMBL/GenBank/DDBJ databases">
        <authorList>
            <person name="Corre E."/>
            <person name="Pelletier E."/>
            <person name="Niang G."/>
            <person name="Scheremetjew M."/>
            <person name="Finn R."/>
            <person name="Kale V."/>
            <person name="Holt S."/>
            <person name="Cochrane G."/>
            <person name="Meng A."/>
            <person name="Brown T."/>
            <person name="Cohen L."/>
        </authorList>
    </citation>
    <scope>NUCLEOTIDE SEQUENCE</scope>
    <source>
        <strain evidence="3">CCMP2058</strain>
    </source>
</reference>
<dbReference type="SUPFAM" id="SSF101898">
    <property type="entry name" value="NHL repeat"/>
    <property type="match status" value="1"/>
</dbReference>
<gene>
    <name evidence="3" type="ORF">LAMO00422_LOCUS9450</name>
</gene>
<organism evidence="3">
    <name type="scientific">Amorphochlora amoebiformis</name>
    <dbReference type="NCBI Taxonomy" id="1561963"/>
    <lineage>
        <taxon>Eukaryota</taxon>
        <taxon>Sar</taxon>
        <taxon>Rhizaria</taxon>
        <taxon>Cercozoa</taxon>
        <taxon>Chlorarachniophyceae</taxon>
        <taxon>Amorphochlora</taxon>
    </lineage>
</organism>
<name>A0A7S0D9Y2_9EUKA</name>
<feature type="compositionally biased region" description="Polar residues" evidence="2">
    <location>
        <begin position="90"/>
        <end position="101"/>
    </location>
</feature>